<keyword evidence="2" id="KW-1185">Reference proteome</keyword>
<sequence>MSTSDDDGRTTPSHTTLASDTEAVEGSLTSSIETSCPWPGGKYIIRETESKLVIALENGSLGLYALPTKETVDYDLGFYWNCVENDKGAWKMGGMWLGFKNTVSAAYIGHNDMQSGGRFQVNQLSHSERESFCARQHPDDGHVLLVKHGSGFLPMKAGGKAGTELVVDNDRKEGTRWQFIRVDYP</sequence>
<dbReference type="Proteomes" id="UP000249661">
    <property type="component" value="Unassembled WGS sequence"/>
</dbReference>
<dbReference type="EMBL" id="KZ824972">
    <property type="protein sequence ID" value="RAH67672.1"/>
    <property type="molecule type" value="Genomic_DNA"/>
</dbReference>
<protein>
    <submittedName>
        <fullName evidence="1">Uncharacterized protein</fullName>
    </submittedName>
</protein>
<reference evidence="1" key="1">
    <citation type="submission" date="2018-02" db="EMBL/GenBank/DDBJ databases">
        <title>The genomes of Aspergillus section Nigri reveals drivers in fungal speciation.</title>
        <authorList>
            <consortium name="DOE Joint Genome Institute"/>
            <person name="Vesth T.C."/>
            <person name="Nybo J."/>
            <person name="Theobald S."/>
            <person name="Brandl J."/>
            <person name="Frisvad J.C."/>
            <person name="Nielsen K.F."/>
            <person name="Lyhne E.K."/>
            <person name="Kogle M.E."/>
            <person name="Kuo A."/>
            <person name="Riley R."/>
            <person name="Clum A."/>
            <person name="Nolan M."/>
            <person name="Lipzen A."/>
            <person name="Salamov A."/>
            <person name="Henrissat B."/>
            <person name="Wiebenga A."/>
            <person name="De vries R.P."/>
            <person name="Grigoriev I.V."/>
            <person name="Mortensen U.H."/>
            <person name="Andersen M.R."/>
            <person name="Baker S.E."/>
        </authorList>
    </citation>
    <scope>NUCLEOTIDE SEQUENCE</scope>
    <source>
        <strain evidence="1">CBS 121060</strain>
    </source>
</reference>
<accession>A0ACD1H256</accession>
<evidence type="ECO:0000313" key="1">
    <source>
        <dbReference type="EMBL" id="RAH67672.1"/>
    </source>
</evidence>
<name>A0ACD1H256_9EURO</name>
<organism evidence="1 2">
    <name type="scientific">Aspergillus aculeatinus CBS 121060</name>
    <dbReference type="NCBI Taxonomy" id="1448322"/>
    <lineage>
        <taxon>Eukaryota</taxon>
        <taxon>Fungi</taxon>
        <taxon>Dikarya</taxon>
        <taxon>Ascomycota</taxon>
        <taxon>Pezizomycotina</taxon>
        <taxon>Eurotiomycetes</taxon>
        <taxon>Eurotiomycetidae</taxon>
        <taxon>Eurotiales</taxon>
        <taxon>Aspergillaceae</taxon>
        <taxon>Aspergillus</taxon>
        <taxon>Aspergillus subgen. Circumdati</taxon>
    </lineage>
</organism>
<proteinExistence type="predicted"/>
<gene>
    <name evidence="1" type="ORF">BO66DRAFT_378865</name>
</gene>
<evidence type="ECO:0000313" key="2">
    <source>
        <dbReference type="Proteomes" id="UP000249661"/>
    </source>
</evidence>